<protein>
    <submittedName>
        <fullName evidence="2">Uncharacterized protein</fullName>
    </submittedName>
</protein>
<feature type="region of interest" description="Disordered" evidence="1">
    <location>
        <begin position="1"/>
        <end position="24"/>
    </location>
</feature>
<comment type="caution">
    <text evidence="2">The sequence shown here is derived from an EMBL/GenBank/DDBJ whole genome shotgun (WGS) entry which is preliminary data.</text>
</comment>
<name>A0A016VSM2_9BILA</name>
<dbReference type="EMBL" id="JARK01001341">
    <property type="protein sequence ID" value="EYC30326.1"/>
    <property type="molecule type" value="Genomic_DNA"/>
</dbReference>
<organism evidence="2 3">
    <name type="scientific">Ancylostoma ceylanicum</name>
    <dbReference type="NCBI Taxonomy" id="53326"/>
    <lineage>
        <taxon>Eukaryota</taxon>
        <taxon>Metazoa</taxon>
        <taxon>Ecdysozoa</taxon>
        <taxon>Nematoda</taxon>
        <taxon>Chromadorea</taxon>
        <taxon>Rhabditida</taxon>
        <taxon>Rhabditina</taxon>
        <taxon>Rhabditomorpha</taxon>
        <taxon>Strongyloidea</taxon>
        <taxon>Ancylostomatidae</taxon>
        <taxon>Ancylostomatinae</taxon>
        <taxon>Ancylostoma</taxon>
    </lineage>
</organism>
<dbReference type="AlphaFoldDB" id="A0A016VSM2"/>
<proteinExistence type="predicted"/>
<evidence type="ECO:0000256" key="1">
    <source>
        <dbReference type="SAM" id="MobiDB-lite"/>
    </source>
</evidence>
<evidence type="ECO:0000313" key="2">
    <source>
        <dbReference type="EMBL" id="EYC30326.1"/>
    </source>
</evidence>
<keyword evidence="3" id="KW-1185">Reference proteome</keyword>
<evidence type="ECO:0000313" key="3">
    <source>
        <dbReference type="Proteomes" id="UP000024635"/>
    </source>
</evidence>
<gene>
    <name evidence="2" type="primary">Acey_s0005.g2579</name>
    <name evidence="2" type="ORF">Y032_0005g2579</name>
</gene>
<dbReference type="Proteomes" id="UP000024635">
    <property type="component" value="Unassembled WGS sequence"/>
</dbReference>
<reference evidence="3" key="1">
    <citation type="journal article" date="2015" name="Nat. Genet.">
        <title>The genome and transcriptome of the zoonotic hookworm Ancylostoma ceylanicum identify infection-specific gene families.</title>
        <authorList>
            <person name="Schwarz E.M."/>
            <person name="Hu Y."/>
            <person name="Antoshechkin I."/>
            <person name="Miller M.M."/>
            <person name="Sternberg P.W."/>
            <person name="Aroian R.V."/>
        </authorList>
    </citation>
    <scope>NUCLEOTIDE SEQUENCE</scope>
    <source>
        <strain evidence="3">HY135</strain>
    </source>
</reference>
<sequence length="81" mass="9519">MSTFPDKGQLLQAPRHPESPNQQLSRKWLQRTFLVLLALGVMNNYQEKPDSLPRRLFHRERCGRAACFLRSPKGHRHRCPL</sequence>
<accession>A0A016VSM2</accession>